<dbReference type="PANTHER" id="PTHR31689">
    <property type="entry name" value="DIAMINOPIMELATE EPIMERASE, CHLOROPLASTIC"/>
    <property type="match status" value="1"/>
</dbReference>
<evidence type="ECO:0000256" key="6">
    <source>
        <dbReference type="ARBA" id="ARBA00023235"/>
    </source>
</evidence>
<comment type="catalytic activity">
    <reaction evidence="7">
        <text>(2S,6S)-2,6-diaminopimelate = meso-2,6-diaminopimelate</text>
        <dbReference type="Rhea" id="RHEA:15393"/>
        <dbReference type="ChEBI" id="CHEBI:57609"/>
        <dbReference type="ChEBI" id="CHEBI:57791"/>
        <dbReference type="EC" id="5.1.1.7"/>
    </reaction>
</comment>
<dbReference type="InterPro" id="IPR018510">
    <property type="entry name" value="DAP_epimerase_AS"/>
</dbReference>
<dbReference type="PANTHER" id="PTHR31689:SF0">
    <property type="entry name" value="DIAMINOPIMELATE EPIMERASE"/>
    <property type="match status" value="1"/>
</dbReference>
<keyword evidence="6 8" id="KW-0413">Isomerase</keyword>
<evidence type="ECO:0000256" key="3">
    <source>
        <dbReference type="ARBA" id="ARBA00013080"/>
    </source>
</evidence>
<evidence type="ECO:0000256" key="2">
    <source>
        <dbReference type="ARBA" id="ARBA00010219"/>
    </source>
</evidence>
<comment type="pathway">
    <text evidence="1">Amino-acid biosynthesis; L-lysine biosynthesis via DAP pathway; DL-2,6-diaminopimelate from LL-2,6-diaminopimelate: step 1/1.</text>
</comment>
<dbReference type="NCBIfam" id="TIGR00652">
    <property type="entry name" value="DapF"/>
    <property type="match status" value="1"/>
</dbReference>
<name>A0A485M7A8_9ZZZZ</name>
<dbReference type="GO" id="GO:0005829">
    <property type="term" value="C:cytosol"/>
    <property type="evidence" value="ECO:0007669"/>
    <property type="project" value="TreeGrafter"/>
</dbReference>
<dbReference type="UniPathway" id="UPA00034">
    <property type="reaction ID" value="UER00025"/>
</dbReference>
<protein>
    <recommendedName>
        <fullName evidence="3">diaminopimelate epimerase</fullName>
        <ecNumber evidence="3">5.1.1.7</ecNumber>
    </recommendedName>
</protein>
<dbReference type="EMBL" id="CAADRM010000105">
    <property type="protein sequence ID" value="VFU15349.1"/>
    <property type="molecule type" value="Genomic_DNA"/>
</dbReference>
<organism evidence="8">
    <name type="scientific">anaerobic digester metagenome</name>
    <dbReference type="NCBI Taxonomy" id="1263854"/>
    <lineage>
        <taxon>unclassified sequences</taxon>
        <taxon>metagenomes</taxon>
        <taxon>ecological metagenomes</taxon>
    </lineage>
</organism>
<dbReference type="EC" id="5.1.1.7" evidence="3"/>
<evidence type="ECO:0000313" key="8">
    <source>
        <dbReference type="EMBL" id="VFU15349.1"/>
    </source>
</evidence>
<dbReference type="HAMAP" id="MF_00197">
    <property type="entry name" value="DAP_epimerase"/>
    <property type="match status" value="1"/>
</dbReference>
<evidence type="ECO:0000256" key="5">
    <source>
        <dbReference type="ARBA" id="ARBA00023154"/>
    </source>
</evidence>
<dbReference type="GO" id="GO:0008837">
    <property type="term" value="F:diaminopimelate epimerase activity"/>
    <property type="evidence" value="ECO:0007669"/>
    <property type="project" value="UniProtKB-EC"/>
</dbReference>
<accession>A0A485M7A8</accession>
<dbReference type="AlphaFoldDB" id="A0A485M7A8"/>
<dbReference type="GO" id="GO:0009089">
    <property type="term" value="P:lysine biosynthetic process via diaminopimelate"/>
    <property type="evidence" value="ECO:0007669"/>
    <property type="project" value="UniProtKB-UniPathway"/>
</dbReference>
<gene>
    <name evidence="8" type="primary">dapF</name>
    <name evidence="8" type="ORF">SCFA_410017</name>
</gene>
<dbReference type="SUPFAM" id="SSF54506">
    <property type="entry name" value="Diaminopimelate epimerase-like"/>
    <property type="match status" value="2"/>
</dbReference>
<dbReference type="PROSITE" id="PS01326">
    <property type="entry name" value="DAP_EPIMERASE"/>
    <property type="match status" value="1"/>
</dbReference>
<evidence type="ECO:0000256" key="7">
    <source>
        <dbReference type="ARBA" id="ARBA00051712"/>
    </source>
</evidence>
<evidence type="ECO:0000256" key="4">
    <source>
        <dbReference type="ARBA" id="ARBA00022605"/>
    </source>
</evidence>
<proteinExistence type="inferred from homology"/>
<dbReference type="InterPro" id="IPR001653">
    <property type="entry name" value="DAP_epimerase_DapF"/>
</dbReference>
<dbReference type="Gene3D" id="3.10.310.10">
    <property type="entry name" value="Diaminopimelate Epimerase, Chain A, domain 1"/>
    <property type="match status" value="2"/>
</dbReference>
<keyword evidence="4" id="KW-0028">Amino-acid biosynthesis</keyword>
<reference evidence="8" key="1">
    <citation type="submission" date="2019-03" db="EMBL/GenBank/DDBJ databases">
        <authorList>
            <person name="Hao L."/>
        </authorList>
    </citation>
    <scope>NUCLEOTIDE SEQUENCE</scope>
</reference>
<evidence type="ECO:0000256" key="1">
    <source>
        <dbReference type="ARBA" id="ARBA00005196"/>
    </source>
</evidence>
<sequence>MSGTGNDFIVIDSFHQTIDIDYAQFARKYCARKVSVGADGVLVLGPGDGAVDFTYRIFNADGTEAEMCGNGARCAAAFAVERSIAGRHMRFKTLAGIVEARVNPEDVSIRMTEPHGLRKDIAITAEGREAVVHHINTGVPHAIWFTSELDNFPVDAVGRAVRTHPFFSPSGTNVDFVQVMESGGIRVRTYERGVEAETLACGTGAVASAIVSHATGRVAASPVRVSMPGGVLTIDFTCMDGDYSDVWLTGEVSFVYTGTLVL</sequence>
<keyword evidence="5" id="KW-0457">Lysine biosynthesis</keyword>
<comment type="similarity">
    <text evidence="2">Belongs to the diaminopimelate epimerase family.</text>
</comment>
<dbReference type="Pfam" id="PF01678">
    <property type="entry name" value="DAP_epimerase"/>
    <property type="match status" value="2"/>
</dbReference>